<feature type="region of interest" description="Disordered" evidence="1">
    <location>
        <begin position="31"/>
        <end position="60"/>
    </location>
</feature>
<evidence type="ECO:0000256" key="1">
    <source>
        <dbReference type="SAM" id="MobiDB-lite"/>
    </source>
</evidence>
<organism evidence="2 3">
    <name type="scientific">Nannocystis pusilla</name>
    <dbReference type="NCBI Taxonomy" id="889268"/>
    <lineage>
        <taxon>Bacteria</taxon>
        <taxon>Pseudomonadati</taxon>
        <taxon>Myxococcota</taxon>
        <taxon>Polyangia</taxon>
        <taxon>Nannocystales</taxon>
        <taxon>Nannocystaceae</taxon>
        <taxon>Nannocystis</taxon>
    </lineage>
</organism>
<gene>
    <name evidence="2" type="ORF">OV079_47700</name>
</gene>
<evidence type="ECO:0000313" key="3">
    <source>
        <dbReference type="Proteomes" id="UP001150924"/>
    </source>
</evidence>
<dbReference type="EMBL" id="JAPNKE010000002">
    <property type="protein sequence ID" value="MCY1013093.1"/>
    <property type="molecule type" value="Genomic_DNA"/>
</dbReference>
<keyword evidence="3" id="KW-1185">Reference proteome</keyword>
<reference evidence="2" key="1">
    <citation type="submission" date="2022-11" db="EMBL/GenBank/DDBJ databases">
        <title>Minimal conservation of predation-associated metabolite biosynthetic gene clusters underscores biosynthetic potential of Myxococcota including descriptions for ten novel species: Archangium lansinium sp. nov., Myxococcus landrumus sp. nov., Nannocystis bai.</title>
        <authorList>
            <person name="Ahearne A."/>
            <person name="Stevens C."/>
            <person name="Phillips K."/>
        </authorList>
    </citation>
    <scope>NUCLEOTIDE SEQUENCE</scope>
    <source>
        <strain evidence="2">Na p29</strain>
    </source>
</reference>
<name>A0A9X3J4F7_9BACT</name>
<proteinExistence type="predicted"/>
<sequence>MWTRKCPPSRYTPSSRAMLATYGDGTAKKISSASASAAGPETRSMCSVPARCGRRLHSSA</sequence>
<dbReference type="Proteomes" id="UP001150924">
    <property type="component" value="Unassembled WGS sequence"/>
</dbReference>
<protein>
    <submittedName>
        <fullName evidence="2">Uncharacterized protein</fullName>
    </submittedName>
</protein>
<dbReference type="AlphaFoldDB" id="A0A9X3J4F7"/>
<comment type="caution">
    <text evidence="2">The sequence shown here is derived from an EMBL/GenBank/DDBJ whole genome shotgun (WGS) entry which is preliminary data.</text>
</comment>
<accession>A0A9X3J4F7</accession>
<evidence type="ECO:0000313" key="2">
    <source>
        <dbReference type="EMBL" id="MCY1013093.1"/>
    </source>
</evidence>